<dbReference type="PANTHER" id="PTHR39185:SF1">
    <property type="entry name" value="SWARMING MOTILITY PROTEIN SWRD"/>
    <property type="match status" value="1"/>
</dbReference>
<keyword evidence="2" id="KW-1185">Reference proteome</keyword>
<keyword evidence="1" id="KW-0969">Cilium</keyword>
<protein>
    <submittedName>
        <fullName evidence="1">Flagellar protein FlbD</fullName>
    </submittedName>
</protein>
<dbReference type="Proteomes" id="UP000192468">
    <property type="component" value="Unassembled WGS sequence"/>
</dbReference>
<organism evidence="1 2">
    <name type="scientific">Clostridium acidisoli DSM 12555</name>
    <dbReference type="NCBI Taxonomy" id="1121291"/>
    <lineage>
        <taxon>Bacteria</taxon>
        <taxon>Bacillati</taxon>
        <taxon>Bacillota</taxon>
        <taxon>Clostridia</taxon>
        <taxon>Eubacteriales</taxon>
        <taxon>Clostridiaceae</taxon>
        <taxon>Clostridium</taxon>
    </lineage>
</organism>
<dbReference type="STRING" id="1121291.SAMN02745134_00438"/>
<name>A0A1W1X1K2_9CLOT</name>
<dbReference type="AlphaFoldDB" id="A0A1W1X1K2"/>
<proteinExistence type="predicted"/>
<accession>A0A1W1X1K2</accession>
<dbReference type="PANTHER" id="PTHR39185">
    <property type="entry name" value="SWARMING MOTILITY PROTEIN SWRD"/>
    <property type="match status" value="1"/>
</dbReference>
<dbReference type="EMBL" id="FWXH01000002">
    <property type="protein sequence ID" value="SMC17846.1"/>
    <property type="molecule type" value="Genomic_DNA"/>
</dbReference>
<dbReference type="InterPro" id="IPR009384">
    <property type="entry name" value="SwrD-like"/>
</dbReference>
<sequence>MIKLTGLNHKEVIINSIAIEKIEEVPETVITLLNGNKYLVEESPDEVIDKIIAFKKRINDTKYL</sequence>
<dbReference type="RefSeq" id="WP_084113625.1">
    <property type="nucleotide sequence ID" value="NZ_FWXH01000002.1"/>
</dbReference>
<dbReference type="OrthoDB" id="9799862at2"/>
<dbReference type="Pfam" id="PF06289">
    <property type="entry name" value="FlbD"/>
    <property type="match status" value="1"/>
</dbReference>
<evidence type="ECO:0000313" key="2">
    <source>
        <dbReference type="Proteomes" id="UP000192468"/>
    </source>
</evidence>
<gene>
    <name evidence="1" type="ORF">SAMN02745134_00438</name>
</gene>
<reference evidence="1 2" key="1">
    <citation type="submission" date="2017-04" db="EMBL/GenBank/DDBJ databases">
        <authorList>
            <person name="Afonso C.L."/>
            <person name="Miller P.J."/>
            <person name="Scott M.A."/>
            <person name="Spackman E."/>
            <person name="Goraichik I."/>
            <person name="Dimitrov K.M."/>
            <person name="Suarez D.L."/>
            <person name="Swayne D.E."/>
        </authorList>
    </citation>
    <scope>NUCLEOTIDE SEQUENCE [LARGE SCALE GENOMIC DNA]</scope>
    <source>
        <strain evidence="1 2">DSM 12555</strain>
    </source>
</reference>
<keyword evidence="1" id="KW-0966">Cell projection</keyword>
<keyword evidence="1" id="KW-0282">Flagellum</keyword>
<evidence type="ECO:0000313" key="1">
    <source>
        <dbReference type="EMBL" id="SMC17846.1"/>
    </source>
</evidence>